<evidence type="ECO:0000259" key="7">
    <source>
        <dbReference type="Pfam" id="PF00931"/>
    </source>
</evidence>
<reference evidence="12" key="1">
    <citation type="journal article" date="2014" name="Science">
        <title>Ancient hybridizations among the ancestral genomes of bread wheat.</title>
        <authorList>
            <consortium name="International Wheat Genome Sequencing Consortium,"/>
            <person name="Marcussen T."/>
            <person name="Sandve S.R."/>
            <person name="Heier L."/>
            <person name="Spannagl M."/>
            <person name="Pfeifer M."/>
            <person name="Jakobsen K.S."/>
            <person name="Wulff B.B."/>
            <person name="Steuernagel B."/>
            <person name="Mayer K.F."/>
            <person name="Olsen O.A."/>
        </authorList>
    </citation>
    <scope>NUCLEOTIDE SEQUENCE [LARGE SCALE GENOMIC DNA]</scope>
    <source>
        <strain evidence="12">cv. AL8/78</strain>
    </source>
</reference>
<dbReference type="SUPFAM" id="SSF52540">
    <property type="entry name" value="P-loop containing nucleoside triphosphate hydrolases"/>
    <property type="match status" value="1"/>
</dbReference>
<dbReference type="Gene3D" id="3.40.50.300">
    <property type="entry name" value="P-loop containing nucleotide triphosphate hydrolases"/>
    <property type="match status" value="1"/>
</dbReference>
<dbReference type="STRING" id="200361.A0A453GY81"/>
<dbReference type="InterPro" id="IPR055414">
    <property type="entry name" value="LRR_R13L4/SHOC2-like"/>
</dbReference>
<keyword evidence="3" id="KW-0677">Repeat</keyword>
<dbReference type="EnsemblPlants" id="AET3Gv21251700.1">
    <property type="protein sequence ID" value="AET3Gv21251700.1"/>
    <property type="gene ID" value="AET3Gv21251700"/>
</dbReference>
<sequence length="839" mass="95130">IPCSAHTAKTLAQSHTHRGPAMELAMLAIRPLLPKLGDLLTGESTLEKRMRKGVDTLDKELQLMHAALGKVAKVPPEELDEGVKIWAGMVRDLAYQMEDIVDAFVLRVGNGSAIPKNRVKKLLKKTGRLFKKGKGLHRISDALEEAVGQARQLAELRQRYELETRDADAGASVDPRTMAMYIDMTELVGIEEPRDELINMLLDDDDWSKNSLKMVSVVGFGELGKTTLAKMVYDKIKVQFGCSAFVSVSQNPNMKKILKDILFELDKDKYSGIYNVEREEKHLINEVIEFLDEKRCLMVIDDTWDERAWQLIRCAFSKNSIGSRLIMTTRNVSVAETCCSSSHDIYHMKPLCEDISRRLFYRRIFSHEKECPHELVEVSEHILKKCGGIPLAIITIASLLSSNRRMKTKDQWDDVLHSIGRGLTEDRNVKEMKKILLFSYYDLPFYLKPCLLYLSIFPEDHLIMRDKLILKWISEGIVYSEDEETSLYELGDSYFNELVNRSMIQPIGIDHEEKVQGCRVHDMVLDLICSLASKENFVTILNGTKRKISDSQSKVRRLSVQNSNVEVGTISMAQVRSISSFTNDDVDQPYKVSSCQVLRVLDLEYCPCPDTWNFLHLRQLGLTGYEGEELPMEIGKLWFLQVLDISGTSIKEIPPSVVGLRRLMYFDVGWGVKLPSGVGNLTSLEVLKGLTVGKYWSSAETCNHHLAKELGNLTKLKVLRLLWGVLDESIAKTLVESLSNLHKLEALDIHGEKGGHVNFMHEGLVPSQQLRSVLHMGYSFWTLPAWVDPSLLPLLSYLLITISKLRPKDIPLLGMLPRLRYLSLAPPSWDISTRSRTKA</sequence>
<feature type="domain" description="Disease resistance R13L4/SHOC-2-like LRR" evidence="10">
    <location>
        <begin position="574"/>
        <end position="825"/>
    </location>
</feature>
<dbReference type="InterPro" id="IPR044974">
    <property type="entry name" value="Disease_R_plants"/>
</dbReference>
<reference evidence="12" key="2">
    <citation type="journal article" date="2017" name="Nat. Plants">
        <title>The Aegilops tauschii genome reveals multiple impacts of transposons.</title>
        <authorList>
            <person name="Zhao G."/>
            <person name="Zou C."/>
            <person name="Li K."/>
            <person name="Wang K."/>
            <person name="Li T."/>
            <person name="Gao L."/>
            <person name="Zhang X."/>
            <person name="Wang H."/>
            <person name="Yang Z."/>
            <person name="Liu X."/>
            <person name="Jiang W."/>
            <person name="Mao L."/>
            <person name="Kong X."/>
            <person name="Jiao Y."/>
            <person name="Jia J."/>
        </authorList>
    </citation>
    <scope>NUCLEOTIDE SEQUENCE [LARGE SCALE GENOMIC DNA]</scope>
    <source>
        <strain evidence="12">cv. AL8/78</strain>
    </source>
</reference>
<dbReference type="InterPro" id="IPR036388">
    <property type="entry name" value="WH-like_DNA-bd_sf"/>
</dbReference>
<dbReference type="Pfam" id="PF23559">
    <property type="entry name" value="WHD_DRP"/>
    <property type="match status" value="1"/>
</dbReference>
<feature type="domain" description="NB-ARC" evidence="7">
    <location>
        <begin position="194"/>
        <end position="368"/>
    </location>
</feature>
<dbReference type="InterPro" id="IPR032675">
    <property type="entry name" value="LRR_dom_sf"/>
</dbReference>
<dbReference type="FunFam" id="1.10.10.10:FF:000322">
    <property type="entry name" value="Probable disease resistance protein At1g63360"/>
    <property type="match status" value="1"/>
</dbReference>
<keyword evidence="6" id="KW-0175">Coiled coil</keyword>
<evidence type="ECO:0000256" key="6">
    <source>
        <dbReference type="ARBA" id="ARBA00023054"/>
    </source>
</evidence>
<name>A0A453GY81_AEGTS</name>
<keyword evidence="5" id="KW-0611">Plant defense</keyword>
<feature type="domain" description="Disease resistance protein winged helix" evidence="9">
    <location>
        <begin position="456"/>
        <end position="528"/>
    </location>
</feature>
<evidence type="ECO:0000256" key="3">
    <source>
        <dbReference type="ARBA" id="ARBA00022737"/>
    </source>
</evidence>
<reference evidence="11" key="3">
    <citation type="journal article" date="2017" name="Nature">
        <title>Genome sequence of the progenitor of the wheat D genome Aegilops tauschii.</title>
        <authorList>
            <person name="Luo M.C."/>
            <person name="Gu Y.Q."/>
            <person name="Puiu D."/>
            <person name="Wang H."/>
            <person name="Twardziok S.O."/>
            <person name="Deal K.R."/>
            <person name="Huo N."/>
            <person name="Zhu T."/>
            <person name="Wang L."/>
            <person name="Wang Y."/>
            <person name="McGuire P.E."/>
            <person name="Liu S."/>
            <person name="Long H."/>
            <person name="Ramasamy R.K."/>
            <person name="Rodriguez J.C."/>
            <person name="Van S.L."/>
            <person name="Yuan L."/>
            <person name="Wang Z."/>
            <person name="Xia Z."/>
            <person name="Xiao L."/>
            <person name="Anderson O.D."/>
            <person name="Ouyang S."/>
            <person name="Liang Y."/>
            <person name="Zimin A.V."/>
            <person name="Pertea G."/>
            <person name="Qi P."/>
            <person name="Bennetzen J.L."/>
            <person name="Dai X."/>
            <person name="Dawson M.W."/>
            <person name="Muller H.G."/>
            <person name="Kugler K."/>
            <person name="Rivarola-Duarte L."/>
            <person name="Spannagl M."/>
            <person name="Mayer K.F.X."/>
            <person name="Lu F.H."/>
            <person name="Bevan M.W."/>
            <person name="Leroy P."/>
            <person name="Li P."/>
            <person name="You F.M."/>
            <person name="Sun Q."/>
            <person name="Liu Z."/>
            <person name="Lyons E."/>
            <person name="Wicker T."/>
            <person name="Salzberg S.L."/>
            <person name="Devos K.M."/>
            <person name="Dvorak J."/>
        </authorList>
    </citation>
    <scope>NUCLEOTIDE SEQUENCE [LARGE SCALE GENOMIC DNA]</scope>
    <source>
        <strain evidence="11">cv. AL8/78</strain>
    </source>
</reference>
<dbReference type="GO" id="GO:0009626">
    <property type="term" value="P:plant-type hypersensitive response"/>
    <property type="evidence" value="ECO:0007669"/>
    <property type="project" value="UniProtKB-ARBA"/>
</dbReference>
<reference evidence="11" key="5">
    <citation type="journal article" date="2021" name="G3 (Bethesda)">
        <title>Aegilops tauschii genome assembly Aet v5.0 features greater sequence contiguity and improved annotation.</title>
        <authorList>
            <person name="Wang L."/>
            <person name="Zhu T."/>
            <person name="Rodriguez J.C."/>
            <person name="Deal K.R."/>
            <person name="Dubcovsky J."/>
            <person name="McGuire P.E."/>
            <person name="Lux T."/>
            <person name="Spannagl M."/>
            <person name="Mayer K.F.X."/>
            <person name="Baldrich P."/>
            <person name="Meyers B.C."/>
            <person name="Huo N."/>
            <person name="Gu Y.Q."/>
            <person name="Zhou H."/>
            <person name="Devos K.M."/>
            <person name="Bennetzen J.L."/>
            <person name="Unver T."/>
            <person name="Budak H."/>
            <person name="Gulick P.J."/>
            <person name="Galiba G."/>
            <person name="Kalapos B."/>
            <person name="Nelson D.R."/>
            <person name="Li P."/>
            <person name="You F.M."/>
            <person name="Luo M.C."/>
            <person name="Dvorak J."/>
        </authorList>
    </citation>
    <scope>NUCLEOTIDE SEQUENCE [LARGE SCALE GENOMIC DNA]</scope>
    <source>
        <strain evidence="11">cv. AL8/78</strain>
    </source>
</reference>
<evidence type="ECO:0008006" key="13">
    <source>
        <dbReference type="Google" id="ProtNLM"/>
    </source>
</evidence>
<dbReference type="GO" id="GO:0042742">
    <property type="term" value="P:defense response to bacterium"/>
    <property type="evidence" value="ECO:0007669"/>
    <property type="project" value="UniProtKB-ARBA"/>
</dbReference>
<dbReference type="PANTHER" id="PTHR23155">
    <property type="entry name" value="DISEASE RESISTANCE PROTEIN RP"/>
    <property type="match status" value="1"/>
</dbReference>
<accession>A0A453GY81</accession>
<evidence type="ECO:0000313" key="12">
    <source>
        <dbReference type="Proteomes" id="UP000015105"/>
    </source>
</evidence>
<feature type="domain" description="Disease resistance N-terminal" evidence="8">
    <location>
        <begin position="28"/>
        <end position="117"/>
    </location>
</feature>
<dbReference type="InterPro" id="IPR042197">
    <property type="entry name" value="Apaf_helical"/>
</dbReference>
<dbReference type="Proteomes" id="UP000015105">
    <property type="component" value="Chromosome 3D"/>
</dbReference>
<dbReference type="InterPro" id="IPR027417">
    <property type="entry name" value="P-loop_NTPase"/>
</dbReference>
<dbReference type="InterPro" id="IPR041118">
    <property type="entry name" value="Rx_N"/>
</dbReference>
<evidence type="ECO:0000259" key="10">
    <source>
        <dbReference type="Pfam" id="PF23598"/>
    </source>
</evidence>
<dbReference type="Pfam" id="PF00931">
    <property type="entry name" value="NB-ARC"/>
    <property type="match status" value="1"/>
</dbReference>
<dbReference type="InterPro" id="IPR002182">
    <property type="entry name" value="NB-ARC"/>
</dbReference>
<keyword evidence="12" id="KW-1185">Reference proteome</keyword>
<dbReference type="PRINTS" id="PR00364">
    <property type="entry name" value="DISEASERSIST"/>
</dbReference>
<dbReference type="GO" id="GO:0043531">
    <property type="term" value="F:ADP binding"/>
    <property type="evidence" value="ECO:0007669"/>
    <property type="project" value="InterPro"/>
</dbReference>
<proteinExistence type="inferred from homology"/>
<dbReference type="InterPro" id="IPR038005">
    <property type="entry name" value="RX-like_CC"/>
</dbReference>
<evidence type="ECO:0000259" key="8">
    <source>
        <dbReference type="Pfam" id="PF18052"/>
    </source>
</evidence>
<comment type="similarity">
    <text evidence="1">Belongs to the disease resistance NB-LRR family.</text>
</comment>
<dbReference type="Gene3D" id="1.20.5.4130">
    <property type="match status" value="1"/>
</dbReference>
<dbReference type="Gene3D" id="1.10.8.430">
    <property type="entry name" value="Helical domain of apoptotic protease-activating factors"/>
    <property type="match status" value="1"/>
</dbReference>
<evidence type="ECO:0000313" key="11">
    <source>
        <dbReference type="EnsemblPlants" id="AET3Gv21251700.1"/>
    </source>
</evidence>
<keyword evidence="4" id="KW-0547">Nucleotide-binding</keyword>
<dbReference type="GO" id="GO:0002758">
    <property type="term" value="P:innate immune response-activating signaling pathway"/>
    <property type="evidence" value="ECO:0007669"/>
    <property type="project" value="UniProtKB-ARBA"/>
</dbReference>
<dbReference type="InterPro" id="IPR058922">
    <property type="entry name" value="WHD_DRP"/>
</dbReference>
<evidence type="ECO:0000256" key="4">
    <source>
        <dbReference type="ARBA" id="ARBA00022741"/>
    </source>
</evidence>
<protein>
    <recommendedName>
        <fullName evidence="13">NB-ARC domain-containing protein</fullName>
    </recommendedName>
</protein>
<evidence type="ECO:0000256" key="1">
    <source>
        <dbReference type="ARBA" id="ARBA00008894"/>
    </source>
</evidence>
<dbReference type="PANTHER" id="PTHR23155:SF1116">
    <property type="entry name" value="OS12G0273300 PROTEIN"/>
    <property type="match status" value="1"/>
</dbReference>
<dbReference type="Gene3D" id="1.10.10.10">
    <property type="entry name" value="Winged helix-like DNA-binding domain superfamily/Winged helix DNA-binding domain"/>
    <property type="match status" value="1"/>
</dbReference>
<evidence type="ECO:0000256" key="2">
    <source>
        <dbReference type="ARBA" id="ARBA00022614"/>
    </source>
</evidence>
<dbReference type="Pfam" id="PF18052">
    <property type="entry name" value="Rx_N"/>
    <property type="match status" value="1"/>
</dbReference>
<dbReference type="Gramene" id="AET3Gv21251700.1">
    <property type="protein sequence ID" value="AET3Gv21251700.1"/>
    <property type="gene ID" value="AET3Gv21251700"/>
</dbReference>
<dbReference type="AlphaFoldDB" id="A0A453GY81"/>
<dbReference type="Gene3D" id="3.80.10.10">
    <property type="entry name" value="Ribonuclease Inhibitor"/>
    <property type="match status" value="1"/>
</dbReference>
<evidence type="ECO:0000256" key="5">
    <source>
        <dbReference type="ARBA" id="ARBA00022821"/>
    </source>
</evidence>
<reference evidence="11" key="4">
    <citation type="submission" date="2019-03" db="UniProtKB">
        <authorList>
            <consortium name="EnsemblPlants"/>
        </authorList>
    </citation>
    <scope>IDENTIFICATION</scope>
</reference>
<organism evidence="11 12">
    <name type="scientific">Aegilops tauschii subsp. strangulata</name>
    <name type="common">Goatgrass</name>
    <dbReference type="NCBI Taxonomy" id="200361"/>
    <lineage>
        <taxon>Eukaryota</taxon>
        <taxon>Viridiplantae</taxon>
        <taxon>Streptophyta</taxon>
        <taxon>Embryophyta</taxon>
        <taxon>Tracheophyta</taxon>
        <taxon>Spermatophyta</taxon>
        <taxon>Magnoliopsida</taxon>
        <taxon>Liliopsida</taxon>
        <taxon>Poales</taxon>
        <taxon>Poaceae</taxon>
        <taxon>BOP clade</taxon>
        <taxon>Pooideae</taxon>
        <taxon>Triticodae</taxon>
        <taxon>Triticeae</taxon>
        <taxon>Triticinae</taxon>
        <taxon>Aegilops</taxon>
    </lineage>
</organism>
<evidence type="ECO:0000259" key="9">
    <source>
        <dbReference type="Pfam" id="PF23559"/>
    </source>
</evidence>
<dbReference type="SUPFAM" id="SSF52047">
    <property type="entry name" value="RNI-like"/>
    <property type="match status" value="1"/>
</dbReference>
<dbReference type="Pfam" id="PF23598">
    <property type="entry name" value="LRR_14"/>
    <property type="match status" value="1"/>
</dbReference>
<dbReference type="CDD" id="cd14798">
    <property type="entry name" value="RX-CC_like"/>
    <property type="match status" value="1"/>
</dbReference>
<keyword evidence="2" id="KW-0433">Leucine-rich repeat</keyword>